<keyword evidence="3 5" id="KW-0678">Repressor</keyword>
<dbReference type="EMBL" id="SDGY01000002">
    <property type="protein sequence ID" value="TYC46462.1"/>
    <property type="molecule type" value="Genomic_DNA"/>
</dbReference>
<name>A0A652NDX6_9LACO</name>
<comment type="subunit">
    <text evidence="5">Interacts with ribosomal protein uL14 (rplN).</text>
</comment>
<comment type="similarity">
    <text evidence="1 5">Belongs to the Iojap/RsfS family.</text>
</comment>
<dbReference type="HAMAP" id="MF_01477">
    <property type="entry name" value="Iojap_RsfS"/>
    <property type="match status" value="1"/>
</dbReference>
<keyword evidence="7" id="KW-1185">Reference proteome</keyword>
<dbReference type="Gene3D" id="3.30.460.10">
    <property type="entry name" value="Beta Polymerase, domain 2"/>
    <property type="match status" value="1"/>
</dbReference>
<dbReference type="GO" id="GO:0043023">
    <property type="term" value="F:ribosomal large subunit binding"/>
    <property type="evidence" value="ECO:0007669"/>
    <property type="project" value="TreeGrafter"/>
</dbReference>
<protein>
    <recommendedName>
        <fullName evidence="5">Ribosomal silencing factor RsfS</fullName>
    </recommendedName>
</protein>
<dbReference type="PANTHER" id="PTHR21043">
    <property type="entry name" value="IOJAP SUPERFAMILY ORTHOLOG"/>
    <property type="match status" value="1"/>
</dbReference>
<comment type="subcellular location">
    <subcellularLocation>
        <location evidence="5">Cytoplasm</location>
    </subcellularLocation>
</comment>
<comment type="function">
    <text evidence="5">Functions as a ribosomal silencing factor. Interacts with ribosomal protein uL14 (rplN), blocking formation of intersubunit bridge B8. Prevents association of the 30S and 50S ribosomal subunits and the formation of functional ribosomes, thus repressing translation.</text>
</comment>
<gene>
    <name evidence="5 6" type="primary">rsfS</name>
    <name evidence="6" type="ORF">ESZ47_06315</name>
</gene>
<dbReference type="InterPro" id="IPR004394">
    <property type="entry name" value="Iojap/RsfS/C7orf30"/>
</dbReference>
<keyword evidence="2 5" id="KW-0963">Cytoplasm</keyword>
<dbReference type="RefSeq" id="WP_148605808.1">
    <property type="nucleotide sequence ID" value="NZ_BSUV01000001.1"/>
</dbReference>
<evidence type="ECO:0000256" key="4">
    <source>
        <dbReference type="ARBA" id="ARBA00022845"/>
    </source>
</evidence>
<dbReference type="GO" id="GO:0017148">
    <property type="term" value="P:negative regulation of translation"/>
    <property type="evidence" value="ECO:0007669"/>
    <property type="project" value="UniProtKB-UniRule"/>
</dbReference>
<dbReference type="InterPro" id="IPR043519">
    <property type="entry name" value="NT_sf"/>
</dbReference>
<evidence type="ECO:0000256" key="2">
    <source>
        <dbReference type="ARBA" id="ARBA00022490"/>
    </source>
</evidence>
<dbReference type="NCBIfam" id="TIGR00090">
    <property type="entry name" value="rsfS_iojap_ybeB"/>
    <property type="match status" value="1"/>
</dbReference>
<reference evidence="6 7" key="1">
    <citation type="submission" date="2019-01" db="EMBL/GenBank/DDBJ databases">
        <title>Leuconostoc litchii sp. nov., a novel lactic acid bacterium isolated from lychee.</title>
        <authorList>
            <person name="Wang L.-T."/>
        </authorList>
    </citation>
    <scope>NUCLEOTIDE SEQUENCE [LARGE SCALE GENOMIC DNA]</scope>
    <source>
        <strain evidence="6 7">MB7</strain>
    </source>
</reference>
<evidence type="ECO:0000256" key="1">
    <source>
        <dbReference type="ARBA" id="ARBA00010574"/>
    </source>
</evidence>
<dbReference type="PANTHER" id="PTHR21043:SF0">
    <property type="entry name" value="MITOCHONDRIAL ASSEMBLY OF RIBOSOMAL LARGE SUBUNIT PROTEIN 1"/>
    <property type="match status" value="1"/>
</dbReference>
<dbReference type="AlphaFoldDB" id="A0A652NDX6"/>
<sequence length="124" mass="13875">MTTTALNVEETLNIAVQAVDNKKANNIVALDMRKVSLMADYFVIADASSTRQVQAIATEVKDKIEAAGGNVRFTEGFQSGEWILMDLGDVIVHIFSTESRDFYNLERLWNDAPYVSLEDILKED</sequence>
<comment type="caution">
    <text evidence="6">The sequence shown here is derived from an EMBL/GenBank/DDBJ whole genome shotgun (WGS) entry which is preliminary data.</text>
</comment>
<dbReference type="GO" id="GO:0005737">
    <property type="term" value="C:cytoplasm"/>
    <property type="evidence" value="ECO:0007669"/>
    <property type="project" value="UniProtKB-SubCell"/>
</dbReference>
<accession>A0A652NDX6</accession>
<dbReference type="Pfam" id="PF02410">
    <property type="entry name" value="RsfS"/>
    <property type="match status" value="1"/>
</dbReference>
<evidence type="ECO:0000313" key="6">
    <source>
        <dbReference type="EMBL" id="TYC46462.1"/>
    </source>
</evidence>
<keyword evidence="4 5" id="KW-0810">Translation regulation</keyword>
<dbReference type="FunFam" id="3.30.460.10:FF:000015">
    <property type="entry name" value="Ribosomal silencing factor RsfS"/>
    <property type="match status" value="1"/>
</dbReference>
<dbReference type="GO" id="GO:0042256">
    <property type="term" value="P:cytosolic ribosome assembly"/>
    <property type="evidence" value="ECO:0007669"/>
    <property type="project" value="UniProtKB-UniRule"/>
</dbReference>
<organism evidence="6 7">
    <name type="scientific">Leuconostoc litchii</name>
    <dbReference type="NCBI Taxonomy" id="1981069"/>
    <lineage>
        <taxon>Bacteria</taxon>
        <taxon>Bacillati</taxon>
        <taxon>Bacillota</taxon>
        <taxon>Bacilli</taxon>
        <taxon>Lactobacillales</taxon>
        <taxon>Lactobacillaceae</taxon>
        <taxon>Leuconostoc</taxon>
    </lineage>
</organism>
<evidence type="ECO:0000256" key="3">
    <source>
        <dbReference type="ARBA" id="ARBA00022491"/>
    </source>
</evidence>
<proteinExistence type="inferred from homology"/>
<evidence type="ECO:0000256" key="5">
    <source>
        <dbReference type="HAMAP-Rule" id="MF_01477"/>
    </source>
</evidence>
<dbReference type="Proteomes" id="UP000442244">
    <property type="component" value="Unassembled WGS sequence"/>
</dbReference>
<dbReference type="GO" id="GO:0090071">
    <property type="term" value="P:negative regulation of ribosome biogenesis"/>
    <property type="evidence" value="ECO:0007669"/>
    <property type="project" value="UniProtKB-UniRule"/>
</dbReference>
<dbReference type="OrthoDB" id="9793681at2"/>
<evidence type="ECO:0000313" key="7">
    <source>
        <dbReference type="Proteomes" id="UP000442244"/>
    </source>
</evidence>
<dbReference type="SUPFAM" id="SSF81301">
    <property type="entry name" value="Nucleotidyltransferase"/>
    <property type="match status" value="1"/>
</dbReference>